<dbReference type="PANTHER" id="PTHR33198:SF19">
    <property type="entry name" value="CCHC-TYPE DOMAIN-CONTAINING PROTEIN"/>
    <property type="match status" value="1"/>
</dbReference>
<dbReference type="OrthoDB" id="6778909at2759"/>
<dbReference type="Proteomes" id="UP001153709">
    <property type="component" value="Chromosome 6"/>
</dbReference>
<sequence>MALIGNIEAFTGVPEEFESYIERLEHLFTVNKVLKNLVAPKKPTDFTFQEVKGKLIKHFSPPVSEIYERFIFNRCEQKADQSIFDYSVQLRKLANSCNFGQCLGEAPRGRFICGIKDEGTQKKLLDELDLTFQNACQLSLASEVAQVNLLSEGGNINALNKGKHRIPRFRSTLSADQSCKNCGRSHYRG</sequence>
<name>A0A9N9XEZ8_DIABA</name>
<reference evidence="1" key="1">
    <citation type="submission" date="2022-01" db="EMBL/GenBank/DDBJ databases">
        <authorList>
            <person name="King R."/>
        </authorList>
    </citation>
    <scope>NUCLEOTIDE SEQUENCE</scope>
</reference>
<accession>A0A9N9XEZ8</accession>
<evidence type="ECO:0000313" key="1">
    <source>
        <dbReference type="EMBL" id="CAG9836711.1"/>
    </source>
</evidence>
<keyword evidence="2" id="KW-1185">Reference proteome</keyword>
<evidence type="ECO:0008006" key="3">
    <source>
        <dbReference type="Google" id="ProtNLM"/>
    </source>
</evidence>
<dbReference type="AlphaFoldDB" id="A0A9N9XEZ8"/>
<proteinExistence type="predicted"/>
<organism evidence="1 2">
    <name type="scientific">Diabrotica balteata</name>
    <name type="common">Banded cucumber beetle</name>
    <dbReference type="NCBI Taxonomy" id="107213"/>
    <lineage>
        <taxon>Eukaryota</taxon>
        <taxon>Metazoa</taxon>
        <taxon>Ecdysozoa</taxon>
        <taxon>Arthropoda</taxon>
        <taxon>Hexapoda</taxon>
        <taxon>Insecta</taxon>
        <taxon>Pterygota</taxon>
        <taxon>Neoptera</taxon>
        <taxon>Endopterygota</taxon>
        <taxon>Coleoptera</taxon>
        <taxon>Polyphaga</taxon>
        <taxon>Cucujiformia</taxon>
        <taxon>Chrysomeloidea</taxon>
        <taxon>Chrysomelidae</taxon>
        <taxon>Galerucinae</taxon>
        <taxon>Diabroticina</taxon>
        <taxon>Diabroticites</taxon>
        <taxon>Diabrotica</taxon>
    </lineage>
</organism>
<dbReference type="EMBL" id="OU898281">
    <property type="protein sequence ID" value="CAG9836711.1"/>
    <property type="molecule type" value="Genomic_DNA"/>
</dbReference>
<dbReference type="PANTHER" id="PTHR33198">
    <property type="entry name" value="ANK_REP_REGION DOMAIN-CONTAINING PROTEIN-RELATED"/>
    <property type="match status" value="1"/>
</dbReference>
<gene>
    <name evidence="1" type="ORF">DIABBA_LOCUS9778</name>
</gene>
<protein>
    <recommendedName>
        <fullName evidence="3">Retrotransposon gag domain-containing protein</fullName>
    </recommendedName>
</protein>
<evidence type="ECO:0000313" key="2">
    <source>
        <dbReference type="Proteomes" id="UP001153709"/>
    </source>
</evidence>